<comment type="caution">
    <text evidence="6">The sequence shown here is derived from an EMBL/GenBank/DDBJ whole genome shotgun (WGS) entry which is preliminary data.</text>
</comment>
<feature type="region of interest" description="Disordered" evidence="4">
    <location>
        <begin position="1"/>
        <end position="21"/>
    </location>
</feature>
<protein>
    <submittedName>
        <fullName evidence="6">GntR family transcriptional regulator</fullName>
    </submittedName>
</protein>
<dbReference type="OrthoDB" id="8640050at2"/>
<evidence type="ECO:0000256" key="4">
    <source>
        <dbReference type="SAM" id="MobiDB-lite"/>
    </source>
</evidence>
<dbReference type="PROSITE" id="PS50949">
    <property type="entry name" value="HTH_GNTR"/>
    <property type="match status" value="1"/>
</dbReference>
<dbReference type="SMART" id="SM00895">
    <property type="entry name" value="FCD"/>
    <property type="match status" value="1"/>
</dbReference>
<reference evidence="6 7" key="1">
    <citation type="submission" date="2018-08" db="EMBL/GenBank/DDBJ databases">
        <title>Achromobacter xylosoxidans Genome sequencing and assembly.</title>
        <authorList>
            <person name="Wang R."/>
            <person name="Rensing C."/>
            <person name="Li Y."/>
        </authorList>
    </citation>
    <scope>NUCLEOTIDE SEQUENCE [LARGE SCALE GENOMIC DNA]</scope>
    <source>
        <strain evidence="6 7">GD003A</strain>
    </source>
</reference>
<dbReference type="InterPro" id="IPR036390">
    <property type="entry name" value="WH_DNA-bd_sf"/>
</dbReference>
<organism evidence="6 7">
    <name type="scientific">Alcaligenes xylosoxydans xylosoxydans</name>
    <name type="common">Achromobacter xylosoxidans</name>
    <dbReference type="NCBI Taxonomy" id="85698"/>
    <lineage>
        <taxon>Bacteria</taxon>
        <taxon>Pseudomonadati</taxon>
        <taxon>Pseudomonadota</taxon>
        <taxon>Betaproteobacteria</taxon>
        <taxon>Burkholderiales</taxon>
        <taxon>Alcaligenaceae</taxon>
        <taxon>Achromobacter</taxon>
    </lineage>
</organism>
<dbReference type="SUPFAM" id="SSF46785">
    <property type="entry name" value="Winged helix' DNA-binding domain"/>
    <property type="match status" value="1"/>
</dbReference>
<proteinExistence type="predicted"/>
<feature type="compositionally biased region" description="Low complexity" evidence="4">
    <location>
        <begin position="1"/>
        <end position="14"/>
    </location>
</feature>
<dbReference type="GO" id="GO:0003677">
    <property type="term" value="F:DNA binding"/>
    <property type="evidence" value="ECO:0007669"/>
    <property type="project" value="UniProtKB-KW"/>
</dbReference>
<dbReference type="PANTHER" id="PTHR43537:SF49">
    <property type="entry name" value="TRANSCRIPTIONAL REGULATORY PROTEIN"/>
    <property type="match status" value="1"/>
</dbReference>
<dbReference type="Gene3D" id="1.20.120.530">
    <property type="entry name" value="GntR ligand-binding domain-like"/>
    <property type="match status" value="1"/>
</dbReference>
<evidence type="ECO:0000256" key="2">
    <source>
        <dbReference type="ARBA" id="ARBA00023125"/>
    </source>
</evidence>
<dbReference type="SUPFAM" id="SSF48008">
    <property type="entry name" value="GntR ligand-binding domain-like"/>
    <property type="match status" value="1"/>
</dbReference>
<gene>
    <name evidence="6" type="ORF">DY367_26605</name>
</gene>
<dbReference type="InterPro" id="IPR036388">
    <property type="entry name" value="WH-like_DNA-bd_sf"/>
</dbReference>
<dbReference type="InterPro" id="IPR011711">
    <property type="entry name" value="GntR_C"/>
</dbReference>
<feature type="domain" description="HTH gntR-type" evidence="5">
    <location>
        <begin position="20"/>
        <end position="87"/>
    </location>
</feature>
<dbReference type="Pfam" id="PF07729">
    <property type="entry name" value="FCD"/>
    <property type="match status" value="1"/>
</dbReference>
<dbReference type="SMART" id="SM00345">
    <property type="entry name" value="HTH_GNTR"/>
    <property type="match status" value="1"/>
</dbReference>
<keyword evidence="1" id="KW-0805">Transcription regulation</keyword>
<dbReference type="Proteomes" id="UP000285324">
    <property type="component" value="Unassembled WGS sequence"/>
</dbReference>
<name>A0A424W5W3_ALCXX</name>
<accession>A0A424W5W3</accession>
<dbReference type="InterPro" id="IPR008920">
    <property type="entry name" value="TF_FadR/GntR_C"/>
</dbReference>
<evidence type="ECO:0000259" key="5">
    <source>
        <dbReference type="PROSITE" id="PS50949"/>
    </source>
</evidence>
<keyword evidence="3" id="KW-0804">Transcription</keyword>
<keyword evidence="2" id="KW-0238">DNA-binding</keyword>
<dbReference type="RefSeq" id="WP_059380318.1">
    <property type="nucleotide sequence ID" value="NZ_CP061008.1"/>
</dbReference>
<dbReference type="EMBL" id="QVXO01000058">
    <property type="protein sequence ID" value="RPJ88645.1"/>
    <property type="molecule type" value="Genomic_DNA"/>
</dbReference>
<dbReference type="Gene3D" id="1.10.10.10">
    <property type="entry name" value="Winged helix-like DNA-binding domain superfamily/Winged helix DNA-binding domain"/>
    <property type="match status" value="1"/>
</dbReference>
<sequence length="232" mass="26007">MPTKRATASADAAAPETRKAASTHEVILDMRERIASQALLPGTRVPEEDLAQAYDIPRAKAREVLATLEDRALVERVPNKGAVVALVDMETTYRLYQVREALDGLAVRLAMANATPADWEAMQALLGEPFEQSLKSGDIEAHVATIEQFRNHIKKLARNPVLSDMIERIYDRTRVSMRRVALLPGRSEMGIKQYRALLDAMVRGDGDEAERCVRELNGSARDYIERYKNYVI</sequence>
<dbReference type="Pfam" id="PF00392">
    <property type="entry name" value="GntR"/>
    <property type="match status" value="1"/>
</dbReference>
<dbReference type="InterPro" id="IPR000524">
    <property type="entry name" value="Tscrpt_reg_HTH_GntR"/>
</dbReference>
<dbReference type="AlphaFoldDB" id="A0A424W5W3"/>
<evidence type="ECO:0000313" key="7">
    <source>
        <dbReference type="Proteomes" id="UP000285324"/>
    </source>
</evidence>
<evidence type="ECO:0000256" key="3">
    <source>
        <dbReference type="ARBA" id="ARBA00023163"/>
    </source>
</evidence>
<evidence type="ECO:0000256" key="1">
    <source>
        <dbReference type="ARBA" id="ARBA00023015"/>
    </source>
</evidence>
<dbReference type="PANTHER" id="PTHR43537">
    <property type="entry name" value="TRANSCRIPTIONAL REGULATOR, GNTR FAMILY"/>
    <property type="match status" value="1"/>
</dbReference>
<dbReference type="GO" id="GO:0003700">
    <property type="term" value="F:DNA-binding transcription factor activity"/>
    <property type="evidence" value="ECO:0007669"/>
    <property type="project" value="InterPro"/>
</dbReference>
<evidence type="ECO:0000313" key="6">
    <source>
        <dbReference type="EMBL" id="RPJ88645.1"/>
    </source>
</evidence>